<dbReference type="InterPro" id="IPR002885">
    <property type="entry name" value="PPR_rpt"/>
</dbReference>
<dbReference type="GO" id="GO:0003723">
    <property type="term" value="F:RNA binding"/>
    <property type="evidence" value="ECO:0007669"/>
    <property type="project" value="InterPro"/>
</dbReference>
<evidence type="ECO:0000256" key="1">
    <source>
        <dbReference type="ARBA" id="ARBA00022737"/>
    </source>
</evidence>
<sequence>MASHTTDFPHLLKACASLSLLRLGRLLHQRAVVLGVAAEPHLATSLLHMYAMNSRMPDAHQMFDQMPVRKVVPYSAMISAYCRSANMNAAISIYSTMLNDGIRPNSVTFLGLLSGVSACGPHLHASVITSGFESDSHLVTAIISMYLKFTDFDRALKLFDRSPEKDVVMWTAMISGLVRNDRADEALLVFRRMAASLSPSNESVAIAVSACAQLGLLGAGASIHGFVIRHCLPLDNAAENSLITLYAKCGHLRRSRSLFESMEGRDLVSWNAIVSGFAHNARLEEALGFFTGMISANQRPDAITVASLLQGCAAVAALDQGKLMHSFMIRHEVESSLSMETSLVDMYSKCGHIGSAEKCFDRMVEKDVVAWSVIIAGYAAHGMGEVALKTYSDFLKTEMEPNSVMLLSVLSACSHSGHVSEGLSIFDSMKEKFGVDPRLEHCSCVVDLLCRAGNVEEGLKFIRSMSPAANDDVLGIILDACRATDRGELAEKVAEEMELKLDTAGSYVQLARNYAAKRQWDGVGEALRRMRGLGLKKTPGWSFVELNGRKYLFFADDSSHTQWDEIIGLLNILRNETKDVDDDRKHFASV</sequence>
<evidence type="ECO:0000313" key="3">
    <source>
        <dbReference type="EMBL" id="KAK8931340.1"/>
    </source>
</evidence>
<dbReference type="FunFam" id="1.25.40.10:FF:000361">
    <property type="entry name" value="Pentatricopeptide repeat-containing protein chloroplastic"/>
    <property type="match status" value="1"/>
</dbReference>
<proteinExistence type="predicted"/>
<feature type="repeat" description="PPR" evidence="2">
    <location>
        <begin position="367"/>
        <end position="401"/>
    </location>
</feature>
<feature type="repeat" description="PPR" evidence="2">
    <location>
        <begin position="266"/>
        <end position="300"/>
    </location>
</feature>
<dbReference type="Gene3D" id="1.25.40.10">
    <property type="entry name" value="Tetratricopeptide repeat domain"/>
    <property type="match status" value="4"/>
</dbReference>
<dbReference type="Proteomes" id="UP001418222">
    <property type="component" value="Unassembled WGS sequence"/>
</dbReference>
<name>A0AAP0B7Q2_9ASPA</name>
<dbReference type="PROSITE" id="PS51375">
    <property type="entry name" value="PPR"/>
    <property type="match status" value="4"/>
</dbReference>
<feature type="repeat" description="PPR" evidence="2">
    <location>
        <begin position="70"/>
        <end position="104"/>
    </location>
</feature>
<dbReference type="Pfam" id="PF13041">
    <property type="entry name" value="PPR_2"/>
    <property type="match status" value="2"/>
</dbReference>
<reference evidence="3 4" key="1">
    <citation type="journal article" date="2022" name="Nat. Plants">
        <title>Genomes of leafy and leafless Platanthera orchids illuminate the evolution of mycoheterotrophy.</title>
        <authorList>
            <person name="Li M.H."/>
            <person name="Liu K.W."/>
            <person name="Li Z."/>
            <person name="Lu H.C."/>
            <person name="Ye Q.L."/>
            <person name="Zhang D."/>
            <person name="Wang J.Y."/>
            <person name="Li Y.F."/>
            <person name="Zhong Z.M."/>
            <person name="Liu X."/>
            <person name="Yu X."/>
            <person name="Liu D.K."/>
            <person name="Tu X.D."/>
            <person name="Liu B."/>
            <person name="Hao Y."/>
            <person name="Liao X.Y."/>
            <person name="Jiang Y.T."/>
            <person name="Sun W.H."/>
            <person name="Chen J."/>
            <person name="Chen Y.Q."/>
            <person name="Ai Y."/>
            <person name="Zhai J.W."/>
            <person name="Wu S.S."/>
            <person name="Zhou Z."/>
            <person name="Hsiao Y.Y."/>
            <person name="Wu W.L."/>
            <person name="Chen Y.Y."/>
            <person name="Lin Y.F."/>
            <person name="Hsu J.L."/>
            <person name="Li C.Y."/>
            <person name="Wang Z.W."/>
            <person name="Zhao X."/>
            <person name="Zhong W.Y."/>
            <person name="Ma X.K."/>
            <person name="Ma L."/>
            <person name="Huang J."/>
            <person name="Chen G.Z."/>
            <person name="Huang M.Z."/>
            <person name="Huang L."/>
            <person name="Peng D.H."/>
            <person name="Luo Y.B."/>
            <person name="Zou S.Q."/>
            <person name="Chen S.P."/>
            <person name="Lan S."/>
            <person name="Tsai W.C."/>
            <person name="Van de Peer Y."/>
            <person name="Liu Z.J."/>
        </authorList>
    </citation>
    <scope>NUCLEOTIDE SEQUENCE [LARGE SCALE GENOMIC DNA]</scope>
    <source>
        <strain evidence="3">Lor287</strain>
    </source>
</reference>
<dbReference type="PANTHER" id="PTHR47926:SF451">
    <property type="entry name" value="TETRATRICOPEPTIDE-LIKE HELICAL DOMAIN SUPERFAMILY"/>
    <property type="match status" value="1"/>
</dbReference>
<dbReference type="NCBIfam" id="TIGR00756">
    <property type="entry name" value="PPR"/>
    <property type="match status" value="5"/>
</dbReference>
<gene>
    <name evidence="3" type="primary">PCMP-E99</name>
    <name evidence="3" type="ORF">KSP39_PZI016672</name>
</gene>
<evidence type="ECO:0000313" key="4">
    <source>
        <dbReference type="Proteomes" id="UP001418222"/>
    </source>
</evidence>
<accession>A0AAP0B7Q2</accession>
<keyword evidence="1" id="KW-0677">Repeat</keyword>
<dbReference type="AlphaFoldDB" id="A0AAP0B7Q2"/>
<dbReference type="GO" id="GO:0009451">
    <property type="term" value="P:RNA modification"/>
    <property type="evidence" value="ECO:0007669"/>
    <property type="project" value="InterPro"/>
</dbReference>
<keyword evidence="4" id="KW-1185">Reference proteome</keyword>
<dbReference type="EMBL" id="JBBWWQ010000014">
    <property type="protein sequence ID" value="KAK8931340.1"/>
    <property type="molecule type" value="Genomic_DNA"/>
</dbReference>
<organism evidence="3 4">
    <name type="scientific">Platanthera zijinensis</name>
    <dbReference type="NCBI Taxonomy" id="2320716"/>
    <lineage>
        <taxon>Eukaryota</taxon>
        <taxon>Viridiplantae</taxon>
        <taxon>Streptophyta</taxon>
        <taxon>Embryophyta</taxon>
        <taxon>Tracheophyta</taxon>
        <taxon>Spermatophyta</taxon>
        <taxon>Magnoliopsida</taxon>
        <taxon>Liliopsida</taxon>
        <taxon>Asparagales</taxon>
        <taxon>Orchidaceae</taxon>
        <taxon>Orchidoideae</taxon>
        <taxon>Orchideae</taxon>
        <taxon>Orchidinae</taxon>
        <taxon>Platanthera</taxon>
    </lineage>
</organism>
<feature type="repeat" description="PPR" evidence="2">
    <location>
        <begin position="166"/>
        <end position="196"/>
    </location>
</feature>
<dbReference type="InterPro" id="IPR011990">
    <property type="entry name" value="TPR-like_helical_dom_sf"/>
</dbReference>
<evidence type="ECO:0000256" key="2">
    <source>
        <dbReference type="PROSITE-ProRule" id="PRU00708"/>
    </source>
</evidence>
<dbReference type="PANTHER" id="PTHR47926">
    <property type="entry name" value="PENTATRICOPEPTIDE REPEAT-CONTAINING PROTEIN"/>
    <property type="match status" value="1"/>
</dbReference>
<dbReference type="FunFam" id="1.25.40.10:FF:000090">
    <property type="entry name" value="Pentatricopeptide repeat-containing protein, chloroplastic"/>
    <property type="match status" value="1"/>
</dbReference>
<comment type="caution">
    <text evidence="3">The sequence shown here is derived from an EMBL/GenBank/DDBJ whole genome shotgun (WGS) entry which is preliminary data.</text>
</comment>
<dbReference type="InterPro" id="IPR046960">
    <property type="entry name" value="PPR_At4g14850-like_plant"/>
</dbReference>
<dbReference type="Pfam" id="PF01535">
    <property type="entry name" value="PPR"/>
    <property type="match status" value="7"/>
</dbReference>
<protein>
    <submittedName>
        <fullName evidence="3">Pentatricopeptide repeat-containing protein</fullName>
    </submittedName>
</protein>